<sequence>MLMFAYLLDVCSANTTSVVCAPTIRTSCQDPNVTCSSIFSVTSPAAVVASGCTATNDTETVQCTCLPTATSSTPSPVSNSSLTVTVVRNVSTSVCTWNSTVDLESSASSTSSSGSDEDFVGFVCTPSSGLCPTRADCRNSSSPFASTCLSGSLTCETPEAGVRATVGTLTNITLVLSCYACDGSSVAMYVEEASGRCVKDYSAPPSTSTCTPSTTCHGHGCCAPLTGVVTDANPAGTCYCYSDSIRGYWSASSSCSQCDSSHDSQGTGGACTNTKSQIVVLLQSLGATSPAVMILPNLLIIVFFVIFGTIRPVWSEDANFHLTALRRAGLSWSPQAKRLAVGGHDEAAEVMLPIFREPFRKKNNNSKPSAPPPHHHHHRSGDPSAARVSPLAASSPTAAGVNSSMSAPSTPHDDDDLHPHAQPQSTHPLPPQQQHTRVGSTTSAGQHLHQLPRSGVAAAAAGAGGSAAAVGGEVDGVEYMRFHAKVIPPRPRGSVGIVARWEAIRHARM</sequence>
<proteinExistence type="predicted"/>
<dbReference type="Proteomes" id="UP000051952">
    <property type="component" value="Unassembled WGS sequence"/>
</dbReference>
<dbReference type="OrthoDB" id="272535at2759"/>
<reference evidence="4" key="1">
    <citation type="submission" date="2015-09" db="EMBL/GenBank/DDBJ databases">
        <authorList>
            <consortium name="Pathogen Informatics"/>
        </authorList>
    </citation>
    <scope>NUCLEOTIDE SEQUENCE [LARGE SCALE GENOMIC DNA]</scope>
    <source>
        <strain evidence="4">Lake Konstanz</strain>
    </source>
</reference>
<feature type="compositionally biased region" description="Polar residues" evidence="1">
    <location>
        <begin position="422"/>
        <end position="445"/>
    </location>
</feature>
<feature type="transmembrane region" description="Helical" evidence="2">
    <location>
        <begin position="291"/>
        <end position="310"/>
    </location>
</feature>
<protein>
    <submittedName>
        <fullName evidence="3">Transmembrane protein, putative</fullName>
    </submittedName>
</protein>
<keyword evidence="4" id="KW-1185">Reference proteome</keyword>
<dbReference type="EMBL" id="CYKH01001014">
    <property type="protein sequence ID" value="CUG78009.1"/>
    <property type="molecule type" value="Genomic_DNA"/>
</dbReference>
<keyword evidence="2 3" id="KW-0812">Transmembrane</keyword>
<evidence type="ECO:0000256" key="2">
    <source>
        <dbReference type="SAM" id="Phobius"/>
    </source>
</evidence>
<organism evidence="3 4">
    <name type="scientific">Bodo saltans</name>
    <name type="common">Flagellated protozoan</name>
    <dbReference type="NCBI Taxonomy" id="75058"/>
    <lineage>
        <taxon>Eukaryota</taxon>
        <taxon>Discoba</taxon>
        <taxon>Euglenozoa</taxon>
        <taxon>Kinetoplastea</taxon>
        <taxon>Metakinetoplastina</taxon>
        <taxon>Eubodonida</taxon>
        <taxon>Bodonidae</taxon>
        <taxon>Bodo</taxon>
    </lineage>
</organism>
<feature type="region of interest" description="Disordered" evidence="1">
    <location>
        <begin position="360"/>
        <end position="447"/>
    </location>
</feature>
<accession>A0A0S4J147</accession>
<name>A0A0S4J147_BODSA</name>
<keyword evidence="2" id="KW-1133">Transmembrane helix</keyword>
<gene>
    <name evidence="3" type="ORF">BSAL_05825</name>
</gene>
<feature type="compositionally biased region" description="Polar residues" evidence="1">
    <location>
        <begin position="392"/>
        <end position="409"/>
    </location>
</feature>
<dbReference type="AlphaFoldDB" id="A0A0S4J147"/>
<keyword evidence="2" id="KW-0472">Membrane</keyword>
<evidence type="ECO:0000313" key="3">
    <source>
        <dbReference type="EMBL" id="CUG78009.1"/>
    </source>
</evidence>
<evidence type="ECO:0000313" key="4">
    <source>
        <dbReference type="Proteomes" id="UP000051952"/>
    </source>
</evidence>
<evidence type="ECO:0000256" key="1">
    <source>
        <dbReference type="SAM" id="MobiDB-lite"/>
    </source>
</evidence>
<dbReference type="VEuPathDB" id="TriTrypDB:BSAL_05825"/>